<evidence type="ECO:0000313" key="1">
    <source>
        <dbReference type="EMBL" id="CAF4815909.1"/>
    </source>
</evidence>
<accession>A0A821PZY4</accession>
<dbReference type="AlphaFoldDB" id="A0A821PZY4"/>
<reference evidence="1" key="1">
    <citation type="submission" date="2021-02" db="EMBL/GenBank/DDBJ databases">
        <authorList>
            <person name="Nowell W R."/>
        </authorList>
    </citation>
    <scope>NUCLEOTIDE SEQUENCE</scope>
</reference>
<sequence length="66" mass="7367">MSRSVAEIITDLSSFDPSTADKSQRLSHDCYMILVGYLNSNDKLKKLKDMIEQREGSNNQETTAAA</sequence>
<protein>
    <submittedName>
        <fullName evidence="1">Uncharacterized protein</fullName>
    </submittedName>
</protein>
<organism evidence="1 2">
    <name type="scientific">Rotaria socialis</name>
    <dbReference type="NCBI Taxonomy" id="392032"/>
    <lineage>
        <taxon>Eukaryota</taxon>
        <taxon>Metazoa</taxon>
        <taxon>Spiralia</taxon>
        <taxon>Gnathifera</taxon>
        <taxon>Rotifera</taxon>
        <taxon>Eurotatoria</taxon>
        <taxon>Bdelloidea</taxon>
        <taxon>Philodinida</taxon>
        <taxon>Philodinidae</taxon>
        <taxon>Rotaria</taxon>
    </lineage>
</organism>
<comment type="caution">
    <text evidence="1">The sequence shown here is derived from an EMBL/GenBank/DDBJ whole genome shotgun (WGS) entry which is preliminary data.</text>
</comment>
<proteinExistence type="predicted"/>
<gene>
    <name evidence="1" type="ORF">UJA718_LOCUS41940</name>
</gene>
<name>A0A821PZY4_9BILA</name>
<keyword evidence="2" id="KW-1185">Reference proteome</keyword>
<feature type="non-terminal residue" evidence="1">
    <location>
        <position position="66"/>
    </location>
</feature>
<dbReference type="Proteomes" id="UP000663873">
    <property type="component" value="Unassembled WGS sequence"/>
</dbReference>
<dbReference type="EMBL" id="CAJOBP010051747">
    <property type="protein sequence ID" value="CAF4815909.1"/>
    <property type="molecule type" value="Genomic_DNA"/>
</dbReference>
<evidence type="ECO:0000313" key="2">
    <source>
        <dbReference type="Proteomes" id="UP000663873"/>
    </source>
</evidence>